<dbReference type="SUPFAM" id="SSF47413">
    <property type="entry name" value="lambda repressor-like DNA-binding domains"/>
    <property type="match status" value="1"/>
</dbReference>
<sequence length="175" mass="20799">MDTHNIGSFIIRCRKKKEMTRKELAEQLGVKEQLVKKWETNLSFPKGTVLSSLCDCLDIRVEELILGEHIEQDELLEKSEQIILELYHKKSDDAFLTYKMIWFFILLPVAVFLFASIQTNSFINDCINMLFIFTPFTLIYGFIKIISCLLQNRDYFKYFLLTSWSLFILVFFFFK</sequence>
<proteinExistence type="predicted"/>
<dbReference type="PROSITE" id="PS50943">
    <property type="entry name" value="HTH_CROC1"/>
    <property type="match status" value="1"/>
</dbReference>
<evidence type="ECO:0000259" key="3">
    <source>
        <dbReference type="PROSITE" id="PS50943"/>
    </source>
</evidence>
<comment type="caution">
    <text evidence="4">The sequence shown here is derived from an EMBL/GenBank/DDBJ whole genome shotgun (WGS) entry which is preliminary data.</text>
</comment>
<evidence type="ECO:0000313" key="5">
    <source>
        <dbReference type="Proteomes" id="UP000195305"/>
    </source>
</evidence>
<dbReference type="AlphaFoldDB" id="A0A1Y4T270"/>
<feature type="transmembrane region" description="Helical" evidence="2">
    <location>
        <begin position="122"/>
        <end position="143"/>
    </location>
</feature>
<dbReference type="CDD" id="cd00093">
    <property type="entry name" value="HTH_XRE"/>
    <property type="match status" value="1"/>
</dbReference>
<feature type="transmembrane region" description="Helical" evidence="2">
    <location>
        <begin position="96"/>
        <end position="116"/>
    </location>
</feature>
<dbReference type="Gene3D" id="1.10.260.40">
    <property type="entry name" value="lambda repressor-like DNA-binding domains"/>
    <property type="match status" value="1"/>
</dbReference>
<organism evidence="4 5">
    <name type="scientific">Massilimicrobiota timonensis</name>
    <dbReference type="NCBI Taxonomy" id="1776392"/>
    <lineage>
        <taxon>Bacteria</taxon>
        <taxon>Bacillati</taxon>
        <taxon>Bacillota</taxon>
        <taxon>Erysipelotrichia</taxon>
        <taxon>Erysipelotrichales</taxon>
        <taxon>Erysipelotrichaceae</taxon>
        <taxon>Massilimicrobiota</taxon>
    </lineage>
</organism>
<dbReference type="InterPro" id="IPR010982">
    <property type="entry name" value="Lambda_DNA-bd_dom_sf"/>
</dbReference>
<evidence type="ECO:0000256" key="1">
    <source>
        <dbReference type="ARBA" id="ARBA00023125"/>
    </source>
</evidence>
<keyword evidence="2" id="KW-1133">Transmembrane helix</keyword>
<keyword evidence="2" id="KW-0812">Transmembrane</keyword>
<dbReference type="Pfam" id="PF01381">
    <property type="entry name" value="HTH_3"/>
    <property type="match status" value="1"/>
</dbReference>
<keyword evidence="1" id="KW-0238">DNA-binding</keyword>
<dbReference type="Proteomes" id="UP000195305">
    <property type="component" value="Unassembled WGS sequence"/>
</dbReference>
<dbReference type="EMBL" id="NFLJ01000006">
    <property type="protein sequence ID" value="OUQ35740.1"/>
    <property type="molecule type" value="Genomic_DNA"/>
</dbReference>
<dbReference type="RefSeq" id="WP_087357288.1">
    <property type="nucleotide sequence ID" value="NZ_JACJKO010000023.1"/>
</dbReference>
<dbReference type="PANTHER" id="PTHR46558">
    <property type="entry name" value="TRACRIPTIONAL REGULATORY PROTEIN-RELATED-RELATED"/>
    <property type="match status" value="1"/>
</dbReference>
<protein>
    <recommendedName>
        <fullName evidence="3">HTH cro/C1-type domain-containing protein</fullName>
    </recommendedName>
</protein>
<gene>
    <name evidence="4" type="ORF">B5E75_02860</name>
</gene>
<dbReference type="PANTHER" id="PTHR46558:SF11">
    <property type="entry name" value="HTH-TYPE TRANSCRIPTIONAL REGULATOR XRE"/>
    <property type="match status" value="1"/>
</dbReference>
<reference evidence="4 5" key="1">
    <citation type="journal article" date="2018" name="BMC Genomics">
        <title>Whole genome sequencing and function prediction of 133 gut anaerobes isolated from chicken caecum in pure cultures.</title>
        <authorList>
            <person name="Medvecky M."/>
            <person name="Cejkova D."/>
            <person name="Polansky O."/>
            <person name="Karasova D."/>
            <person name="Kubasova T."/>
            <person name="Cizek A."/>
            <person name="Rychlik I."/>
        </authorList>
    </citation>
    <scope>NUCLEOTIDE SEQUENCE [LARGE SCALE GENOMIC DNA]</scope>
    <source>
        <strain evidence="4 5">An13</strain>
    </source>
</reference>
<keyword evidence="5" id="KW-1185">Reference proteome</keyword>
<accession>A0A1Y4T270</accession>
<name>A0A1Y4T270_9FIRM</name>
<feature type="domain" description="HTH cro/C1-type" evidence="3">
    <location>
        <begin position="10"/>
        <end position="64"/>
    </location>
</feature>
<keyword evidence="2" id="KW-0472">Membrane</keyword>
<dbReference type="OrthoDB" id="9813152at2"/>
<dbReference type="SMART" id="SM00530">
    <property type="entry name" value="HTH_XRE"/>
    <property type="match status" value="1"/>
</dbReference>
<feature type="transmembrane region" description="Helical" evidence="2">
    <location>
        <begin position="155"/>
        <end position="174"/>
    </location>
</feature>
<dbReference type="InterPro" id="IPR001387">
    <property type="entry name" value="Cro/C1-type_HTH"/>
</dbReference>
<dbReference type="GO" id="GO:0003677">
    <property type="term" value="F:DNA binding"/>
    <property type="evidence" value="ECO:0007669"/>
    <property type="project" value="UniProtKB-KW"/>
</dbReference>
<evidence type="ECO:0000313" key="4">
    <source>
        <dbReference type="EMBL" id="OUQ35740.1"/>
    </source>
</evidence>
<evidence type="ECO:0000256" key="2">
    <source>
        <dbReference type="SAM" id="Phobius"/>
    </source>
</evidence>